<accession>A0A0A9B2V7</accession>
<sequence length="15" mass="1843">MNCQLKSWHVYYIAS</sequence>
<protein>
    <submittedName>
        <fullName evidence="1">Uncharacterized protein</fullName>
    </submittedName>
</protein>
<name>A0A0A9B2V7_ARUDO</name>
<organism evidence="1">
    <name type="scientific">Arundo donax</name>
    <name type="common">Giant reed</name>
    <name type="synonym">Donax arundinaceus</name>
    <dbReference type="NCBI Taxonomy" id="35708"/>
    <lineage>
        <taxon>Eukaryota</taxon>
        <taxon>Viridiplantae</taxon>
        <taxon>Streptophyta</taxon>
        <taxon>Embryophyta</taxon>
        <taxon>Tracheophyta</taxon>
        <taxon>Spermatophyta</taxon>
        <taxon>Magnoliopsida</taxon>
        <taxon>Liliopsida</taxon>
        <taxon>Poales</taxon>
        <taxon>Poaceae</taxon>
        <taxon>PACMAD clade</taxon>
        <taxon>Arundinoideae</taxon>
        <taxon>Arundineae</taxon>
        <taxon>Arundo</taxon>
    </lineage>
</organism>
<reference evidence="1" key="2">
    <citation type="journal article" date="2015" name="Data Brief">
        <title>Shoot transcriptome of the giant reed, Arundo donax.</title>
        <authorList>
            <person name="Barrero R.A."/>
            <person name="Guerrero F.D."/>
            <person name="Moolhuijzen P."/>
            <person name="Goolsby J.A."/>
            <person name="Tidwell J."/>
            <person name="Bellgard S.E."/>
            <person name="Bellgard M.I."/>
        </authorList>
    </citation>
    <scope>NUCLEOTIDE SEQUENCE</scope>
    <source>
        <tissue evidence="1">Shoot tissue taken approximately 20 cm above the soil surface</tissue>
    </source>
</reference>
<proteinExistence type="predicted"/>
<reference evidence="1" key="1">
    <citation type="submission" date="2014-09" db="EMBL/GenBank/DDBJ databases">
        <authorList>
            <person name="Magalhaes I.L.F."/>
            <person name="Oliveira U."/>
            <person name="Santos F.R."/>
            <person name="Vidigal T.H.D.A."/>
            <person name="Brescovit A.D."/>
            <person name="Santos A.J."/>
        </authorList>
    </citation>
    <scope>NUCLEOTIDE SEQUENCE</scope>
    <source>
        <tissue evidence="1">Shoot tissue taken approximately 20 cm above the soil surface</tissue>
    </source>
</reference>
<evidence type="ECO:0000313" key="1">
    <source>
        <dbReference type="EMBL" id="JAD53617.1"/>
    </source>
</evidence>
<dbReference type="EMBL" id="GBRH01244278">
    <property type="protein sequence ID" value="JAD53617.1"/>
    <property type="molecule type" value="Transcribed_RNA"/>
</dbReference>